<reference evidence="6 7" key="1">
    <citation type="submission" date="2024-09" db="EMBL/GenBank/DDBJ databases">
        <title>Novel species of the genus Pelomonas and Roseateles isolated from streams.</title>
        <authorList>
            <person name="Lu H."/>
        </authorList>
    </citation>
    <scope>NUCLEOTIDE SEQUENCE [LARGE SCALE GENOMIC DNA]</scope>
    <source>
        <strain evidence="6 7">DC23W</strain>
    </source>
</reference>
<evidence type="ECO:0000256" key="4">
    <source>
        <dbReference type="ARBA" id="ARBA00023136"/>
    </source>
</evidence>
<organism evidence="6 7">
    <name type="scientific">Pelomonas dachongensis</name>
    <dbReference type="NCBI Taxonomy" id="3299029"/>
    <lineage>
        <taxon>Bacteria</taxon>
        <taxon>Pseudomonadati</taxon>
        <taxon>Pseudomonadota</taxon>
        <taxon>Betaproteobacteria</taxon>
        <taxon>Burkholderiales</taxon>
        <taxon>Sphaerotilaceae</taxon>
        <taxon>Roseateles</taxon>
    </lineage>
</organism>
<dbReference type="EMBL" id="JBIGHY010000018">
    <property type="protein sequence ID" value="MFG6417192.1"/>
    <property type="molecule type" value="Genomic_DNA"/>
</dbReference>
<name>A0ABW7EUK3_9BURK</name>
<evidence type="ECO:0000256" key="2">
    <source>
        <dbReference type="ARBA" id="ARBA00022692"/>
    </source>
</evidence>
<dbReference type="Pfam" id="PF04610">
    <property type="entry name" value="TrbL"/>
    <property type="match status" value="1"/>
</dbReference>
<evidence type="ECO:0000256" key="3">
    <source>
        <dbReference type="ARBA" id="ARBA00022989"/>
    </source>
</evidence>
<feature type="transmembrane region" description="Helical" evidence="5">
    <location>
        <begin position="12"/>
        <end position="39"/>
    </location>
</feature>
<protein>
    <submittedName>
        <fullName evidence="6">Type IV secretion system protein</fullName>
    </submittedName>
</protein>
<gene>
    <name evidence="6" type="ORF">ACG02S_25175</name>
</gene>
<comment type="caution">
    <text evidence="6">The sequence shown here is derived from an EMBL/GenBank/DDBJ whole genome shotgun (WGS) entry which is preliminary data.</text>
</comment>
<feature type="transmembrane region" description="Helical" evidence="5">
    <location>
        <begin position="198"/>
        <end position="224"/>
    </location>
</feature>
<dbReference type="Proteomes" id="UP001606300">
    <property type="component" value="Unassembled WGS sequence"/>
</dbReference>
<evidence type="ECO:0000313" key="7">
    <source>
        <dbReference type="Proteomes" id="UP001606300"/>
    </source>
</evidence>
<evidence type="ECO:0000256" key="5">
    <source>
        <dbReference type="SAM" id="Phobius"/>
    </source>
</evidence>
<dbReference type="RefSeq" id="WP_394473251.1">
    <property type="nucleotide sequence ID" value="NZ_JBIGHY010000018.1"/>
</dbReference>
<accession>A0ABW7EUK3</accession>
<proteinExistence type="predicted"/>
<keyword evidence="7" id="KW-1185">Reference proteome</keyword>
<keyword evidence="4 5" id="KW-0472">Membrane</keyword>
<feature type="transmembrane region" description="Helical" evidence="5">
    <location>
        <begin position="167"/>
        <end position="186"/>
    </location>
</feature>
<comment type="subcellular location">
    <subcellularLocation>
        <location evidence="1">Membrane</location>
        <topology evidence="1">Multi-pass membrane protein</topology>
    </subcellularLocation>
</comment>
<evidence type="ECO:0000313" key="6">
    <source>
        <dbReference type="EMBL" id="MFG6417192.1"/>
    </source>
</evidence>
<dbReference type="InterPro" id="IPR007688">
    <property type="entry name" value="Conjugal_tfr_TrbL/VirB6"/>
</dbReference>
<keyword evidence="2 5" id="KW-0812">Transmembrane</keyword>
<feature type="transmembrane region" description="Helical" evidence="5">
    <location>
        <begin position="59"/>
        <end position="80"/>
    </location>
</feature>
<feature type="transmembrane region" description="Helical" evidence="5">
    <location>
        <begin position="244"/>
        <end position="265"/>
    </location>
</feature>
<feature type="transmembrane region" description="Helical" evidence="5">
    <location>
        <begin position="140"/>
        <end position="161"/>
    </location>
</feature>
<keyword evidence="3 5" id="KW-1133">Transmembrane helix</keyword>
<sequence length="355" mass="36839">MFTWIGSQFDSVLDTYVVGVVTSLMAGITPIALSAMTLWVGLYGWAVLRNEVSDTVPNFVWKIFKIGLVLAIALQSGFYISSIAGTANALATGVATAFLPPTASSTTLTSPYAVLDDFNDNASKLVVDLMKEAGITRLDLLLAAVVTAFGNVFFLCVALFIVTLSKVLLTFVIAVGPLFVLSLAWKPTARFFDSWLSMLLNAVVLTWFAFFALGLSASIGGALVRVIQDQGGLAGPTFNAVTESLKYCVVMILMAIICFQAPSLASALTGGAAMQQGIQMVQNAMMVAGLRSSNRSGSGARGATGGGTAYTGAGLPYLSGHATGAAAAAAGRIARRGAGAVRTAAYKLAAMRGRS</sequence>
<evidence type="ECO:0000256" key="1">
    <source>
        <dbReference type="ARBA" id="ARBA00004141"/>
    </source>
</evidence>